<dbReference type="HAMAP" id="MF_01302_B">
    <property type="entry name" value="Ribosomal_uS8_B"/>
    <property type="match status" value="1"/>
</dbReference>
<name>A0A1G1XP33_9BACT</name>
<comment type="subunit">
    <text evidence="7">Part of the 30S ribosomal subunit. Contacts proteins S5 and S12.</text>
</comment>
<evidence type="ECO:0000256" key="5">
    <source>
        <dbReference type="ARBA" id="ARBA00023274"/>
    </source>
</evidence>
<keyword evidence="4 7" id="KW-0689">Ribosomal protein</keyword>
<dbReference type="GO" id="GO:0003735">
    <property type="term" value="F:structural constituent of ribosome"/>
    <property type="evidence" value="ECO:0007669"/>
    <property type="project" value="InterPro"/>
</dbReference>
<evidence type="ECO:0000256" key="1">
    <source>
        <dbReference type="ARBA" id="ARBA00006471"/>
    </source>
</evidence>
<keyword evidence="5 7" id="KW-0687">Ribonucleoprotein</keyword>
<dbReference type="Pfam" id="PF00410">
    <property type="entry name" value="Ribosomal_S8"/>
    <property type="match status" value="1"/>
</dbReference>
<accession>A0A1G1XP33</accession>
<reference evidence="9 10" key="1">
    <citation type="journal article" date="2016" name="Nat. Commun.">
        <title>Thousands of microbial genomes shed light on interconnected biogeochemical processes in an aquifer system.</title>
        <authorList>
            <person name="Anantharaman K."/>
            <person name="Brown C.T."/>
            <person name="Hug L.A."/>
            <person name="Sharon I."/>
            <person name="Castelle C.J."/>
            <person name="Probst A.J."/>
            <person name="Thomas B.C."/>
            <person name="Singh A."/>
            <person name="Wilkins M.J."/>
            <person name="Karaoz U."/>
            <person name="Brodie E.L."/>
            <person name="Williams K.H."/>
            <person name="Hubbard S.S."/>
            <person name="Banfield J.F."/>
        </authorList>
    </citation>
    <scope>NUCLEOTIDE SEQUENCE [LARGE SCALE GENOMIC DNA]</scope>
</reference>
<dbReference type="GO" id="GO:0005737">
    <property type="term" value="C:cytoplasm"/>
    <property type="evidence" value="ECO:0007669"/>
    <property type="project" value="UniProtKB-ARBA"/>
</dbReference>
<sequence length="131" mass="14889">MITDPIADMLTRIRNAQMVKKSDVLIPWSKLKVEIAKILKHDDYIESFEKVEEGKFPQLKIVLKYDSTNKPMIKSIKRISKPGQRIYVAKNKIPRVLNNLGLVIISTSQGLMPGKEAKRKGLGGEVICEVW</sequence>
<dbReference type="Gene3D" id="3.30.1490.10">
    <property type="match status" value="1"/>
</dbReference>
<dbReference type="InterPro" id="IPR000630">
    <property type="entry name" value="Ribosomal_uS8"/>
</dbReference>
<evidence type="ECO:0000256" key="8">
    <source>
        <dbReference type="RuleBase" id="RU003660"/>
    </source>
</evidence>
<gene>
    <name evidence="7" type="primary">rpsH</name>
    <name evidence="9" type="ORF">A2Y82_00045</name>
</gene>
<protein>
    <recommendedName>
        <fullName evidence="6 7">Small ribosomal subunit protein uS8</fullName>
    </recommendedName>
</protein>
<dbReference type="GO" id="GO:0006412">
    <property type="term" value="P:translation"/>
    <property type="evidence" value="ECO:0007669"/>
    <property type="project" value="UniProtKB-UniRule"/>
</dbReference>
<evidence type="ECO:0000313" key="10">
    <source>
        <dbReference type="Proteomes" id="UP000176498"/>
    </source>
</evidence>
<dbReference type="EMBL" id="MHHZ01000019">
    <property type="protein sequence ID" value="OGY41366.1"/>
    <property type="molecule type" value="Genomic_DNA"/>
</dbReference>
<comment type="similarity">
    <text evidence="1 7 8">Belongs to the universal ribosomal protein uS8 family.</text>
</comment>
<evidence type="ECO:0000256" key="3">
    <source>
        <dbReference type="ARBA" id="ARBA00022884"/>
    </source>
</evidence>
<comment type="function">
    <text evidence="7">One of the primary rRNA binding proteins, it binds directly to 16S rRNA central domain where it helps coordinate assembly of the platform of the 30S subunit.</text>
</comment>
<dbReference type="GO" id="GO:0019843">
    <property type="term" value="F:rRNA binding"/>
    <property type="evidence" value="ECO:0007669"/>
    <property type="project" value="UniProtKB-UniRule"/>
</dbReference>
<evidence type="ECO:0000256" key="4">
    <source>
        <dbReference type="ARBA" id="ARBA00022980"/>
    </source>
</evidence>
<dbReference type="SUPFAM" id="SSF56047">
    <property type="entry name" value="Ribosomal protein S8"/>
    <property type="match status" value="1"/>
</dbReference>
<evidence type="ECO:0000256" key="2">
    <source>
        <dbReference type="ARBA" id="ARBA00022730"/>
    </source>
</evidence>
<dbReference type="InterPro" id="IPR047863">
    <property type="entry name" value="Ribosomal_uS8_CS"/>
</dbReference>
<dbReference type="NCBIfam" id="NF001109">
    <property type="entry name" value="PRK00136.1"/>
    <property type="match status" value="1"/>
</dbReference>
<comment type="caution">
    <text evidence="9">The sequence shown here is derived from an EMBL/GenBank/DDBJ whole genome shotgun (WGS) entry which is preliminary data.</text>
</comment>
<dbReference type="Proteomes" id="UP000176498">
    <property type="component" value="Unassembled WGS sequence"/>
</dbReference>
<keyword evidence="2 7" id="KW-0699">rRNA-binding</keyword>
<organism evidence="9 10">
    <name type="scientific">Candidatus Buchananbacteria bacterium RBG_13_36_9</name>
    <dbReference type="NCBI Taxonomy" id="1797530"/>
    <lineage>
        <taxon>Bacteria</taxon>
        <taxon>Candidatus Buchananiibacteriota</taxon>
    </lineage>
</organism>
<dbReference type="FunFam" id="3.30.1490.10:FF:000001">
    <property type="entry name" value="30S ribosomal protein S8"/>
    <property type="match status" value="1"/>
</dbReference>
<dbReference type="AlphaFoldDB" id="A0A1G1XP33"/>
<keyword evidence="3 7" id="KW-0694">RNA-binding</keyword>
<dbReference type="Gene3D" id="3.30.1370.30">
    <property type="match status" value="1"/>
</dbReference>
<dbReference type="GO" id="GO:0005840">
    <property type="term" value="C:ribosome"/>
    <property type="evidence" value="ECO:0007669"/>
    <property type="project" value="UniProtKB-KW"/>
</dbReference>
<dbReference type="PANTHER" id="PTHR11758">
    <property type="entry name" value="40S RIBOSOMAL PROTEIN S15A"/>
    <property type="match status" value="1"/>
</dbReference>
<dbReference type="FunFam" id="3.30.1370.30:FF:000002">
    <property type="entry name" value="30S ribosomal protein S8"/>
    <property type="match status" value="1"/>
</dbReference>
<evidence type="ECO:0000256" key="6">
    <source>
        <dbReference type="ARBA" id="ARBA00035258"/>
    </source>
</evidence>
<dbReference type="InterPro" id="IPR035987">
    <property type="entry name" value="Ribosomal_uS8_sf"/>
</dbReference>
<evidence type="ECO:0000256" key="7">
    <source>
        <dbReference type="HAMAP-Rule" id="MF_01302"/>
    </source>
</evidence>
<proteinExistence type="inferred from homology"/>
<dbReference type="PROSITE" id="PS00053">
    <property type="entry name" value="RIBOSOMAL_S8"/>
    <property type="match status" value="1"/>
</dbReference>
<dbReference type="GO" id="GO:1990904">
    <property type="term" value="C:ribonucleoprotein complex"/>
    <property type="evidence" value="ECO:0007669"/>
    <property type="project" value="UniProtKB-KW"/>
</dbReference>
<evidence type="ECO:0000313" key="9">
    <source>
        <dbReference type="EMBL" id="OGY41366.1"/>
    </source>
</evidence>